<dbReference type="OrthoDB" id="9811121at2"/>
<accession>A0A369V2S7</accession>
<evidence type="ECO:0000313" key="4">
    <source>
        <dbReference type="Proteomes" id="UP000253742"/>
    </source>
</evidence>
<dbReference type="GO" id="GO:0016811">
    <property type="term" value="F:hydrolase activity, acting on carbon-nitrogen (but not peptide) bonds, in linear amides"/>
    <property type="evidence" value="ECO:0007669"/>
    <property type="project" value="TreeGrafter"/>
</dbReference>
<dbReference type="InterPro" id="IPR036526">
    <property type="entry name" value="C-N_Hydrolase_sf"/>
</dbReference>
<keyword evidence="1 3" id="KW-0378">Hydrolase</keyword>
<protein>
    <submittedName>
        <fullName evidence="3">Carbon-nitrogen hydrolase family protein</fullName>
    </submittedName>
</protein>
<proteinExistence type="predicted"/>
<evidence type="ECO:0000256" key="1">
    <source>
        <dbReference type="ARBA" id="ARBA00022801"/>
    </source>
</evidence>
<comment type="caution">
    <text evidence="3">The sequence shown here is derived from an EMBL/GenBank/DDBJ whole genome shotgun (WGS) entry which is preliminary data.</text>
</comment>
<name>A0A369V2S7_9ACTN</name>
<dbReference type="PANTHER" id="PTHR43674">
    <property type="entry name" value="NITRILASE C965.09-RELATED"/>
    <property type="match status" value="1"/>
</dbReference>
<dbReference type="Pfam" id="PF00795">
    <property type="entry name" value="CN_hydrolase"/>
    <property type="match status" value="1"/>
</dbReference>
<dbReference type="Proteomes" id="UP000253742">
    <property type="component" value="Unassembled WGS sequence"/>
</dbReference>
<organism evidence="3 4">
    <name type="scientific">Streptomyces parvulus</name>
    <dbReference type="NCBI Taxonomy" id="146923"/>
    <lineage>
        <taxon>Bacteria</taxon>
        <taxon>Bacillati</taxon>
        <taxon>Actinomycetota</taxon>
        <taxon>Actinomycetes</taxon>
        <taxon>Kitasatosporales</taxon>
        <taxon>Streptomycetaceae</taxon>
        <taxon>Streptomyces</taxon>
    </lineage>
</organism>
<dbReference type="RefSeq" id="WP_114530422.1">
    <property type="nucleotide sequence ID" value="NZ_JBHYWK010000003.1"/>
</dbReference>
<evidence type="ECO:0000313" key="3">
    <source>
        <dbReference type="EMBL" id="RDD87017.1"/>
    </source>
</evidence>
<dbReference type="InterPro" id="IPR050345">
    <property type="entry name" value="Aliph_Amidase/BUP"/>
</dbReference>
<dbReference type="PROSITE" id="PS50263">
    <property type="entry name" value="CN_HYDROLASE"/>
    <property type="match status" value="1"/>
</dbReference>
<evidence type="ECO:0000259" key="2">
    <source>
        <dbReference type="PROSITE" id="PS50263"/>
    </source>
</evidence>
<dbReference type="InterPro" id="IPR003010">
    <property type="entry name" value="C-N_Hydrolase"/>
</dbReference>
<dbReference type="Gene3D" id="3.60.110.10">
    <property type="entry name" value="Carbon-nitrogen hydrolase"/>
    <property type="match status" value="1"/>
</dbReference>
<gene>
    <name evidence="3" type="ORF">DVZ84_21370</name>
</gene>
<dbReference type="EMBL" id="QQBH01000014">
    <property type="protein sequence ID" value="RDD87017.1"/>
    <property type="molecule type" value="Genomic_DNA"/>
</dbReference>
<sequence length="301" mass="32556">MTTPLPIALVQTSARHHAADDVDAFARDARRVRAAHPAVRLLAYPELHLCGHRPSEDPERVMTEAAQPLDGARGARLAALARELDVWLIPGTVYERGADGRVYNTAPVYSPAGELVAAYRKIFPWRPHETTAAGADFVVFDLPGHGRVGLTICYDAWFPEVTRHLAWQGADLVLNLVRTPTADRVQEVVLARANAIVNQVFMASLNAAAPDGVGRSLVVDPEGRVRAETGPGTEEVLTDVVDLAEARRVRARGTAGLTRVWDPFEDGAPPLELPLYAGRIEPGRWRRGAGVGGEAARGVIE</sequence>
<dbReference type="SUPFAM" id="SSF56317">
    <property type="entry name" value="Carbon-nitrogen hydrolase"/>
    <property type="match status" value="1"/>
</dbReference>
<dbReference type="CDD" id="cd07197">
    <property type="entry name" value="nitrilase"/>
    <property type="match status" value="1"/>
</dbReference>
<dbReference type="AlphaFoldDB" id="A0A369V2S7"/>
<dbReference type="PANTHER" id="PTHR43674:SF2">
    <property type="entry name" value="BETA-UREIDOPROPIONASE"/>
    <property type="match status" value="1"/>
</dbReference>
<feature type="domain" description="CN hydrolase" evidence="2">
    <location>
        <begin position="5"/>
        <end position="243"/>
    </location>
</feature>
<reference evidence="3 4" key="1">
    <citation type="submission" date="2018-07" db="EMBL/GenBank/DDBJ databases">
        <title>Genome guided investigation of antibiotics producing actinomycetales strain isolated from a Macau mangrove ecosystem.</title>
        <authorList>
            <person name="Hu D."/>
        </authorList>
    </citation>
    <scope>NUCLEOTIDE SEQUENCE [LARGE SCALE GENOMIC DNA]</scope>
    <source>
        <strain evidence="3 4">2297</strain>
    </source>
</reference>